<dbReference type="Gene3D" id="3.20.20.480">
    <property type="entry name" value="Trimethylamine methyltransferase-like"/>
    <property type="match status" value="1"/>
</dbReference>
<proteinExistence type="inferred from homology"/>
<dbReference type="InterPro" id="IPR010426">
    <property type="entry name" value="MTTB_MeTrfase"/>
</dbReference>
<dbReference type="Pfam" id="PF06253">
    <property type="entry name" value="MTTB"/>
    <property type="match status" value="1"/>
</dbReference>
<reference evidence="4 5" key="1">
    <citation type="submission" date="2024-04" db="EMBL/GenBank/DDBJ databases">
        <title>Defined microbial consortia suppress multidrug-resistant proinflammatory Enterobacteriaceae via ecological control.</title>
        <authorList>
            <person name="Furuichi M."/>
            <person name="Kawaguchi T."/>
            <person name="Pust M."/>
            <person name="Yasuma K."/>
            <person name="Plichta D."/>
            <person name="Hasegawa N."/>
            <person name="Ohya T."/>
            <person name="Bhattarai S."/>
            <person name="Sasajima S."/>
            <person name="Aoto Y."/>
            <person name="Tuganbaev T."/>
            <person name="Yaginuma M."/>
            <person name="Ueda M."/>
            <person name="Okahashi N."/>
            <person name="Amafuji K."/>
            <person name="Kiridooshi Y."/>
            <person name="Sugita K."/>
            <person name="Strazar M."/>
            <person name="Skelly A."/>
            <person name="Suda W."/>
            <person name="Hattori M."/>
            <person name="Nakamoto N."/>
            <person name="Caballero S."/>
            <person name="Norman J."/>
            <person name="Olle B."/>
            <person name="Tanoue T."/>
            <person name="Arita M."/>
            <person name="Bucci V."/>
            <person name="Atarashi K."/>
            <person name="Xavier R."/>
            <person name="Honda K."/>
        </authorList>
    </citation>
    <scope>NUCLEOTIDE SEQUENCE [LARGE SCALE GENOMIC DNA]</scope>
    <source>
        <strain evidence="5">k34-0107-D12</strain>
    </source>
</reference>
<keyword evidence="3" id="KW-0808">Transferase</keyword>
<comment type="similarity">
    <text evidence="1">Belongs to the trimethylamine methyltransferase family.</text>
</comment>
<evidence type="ECO:0000256" key="1">
    <source>
        <dbReference type="ARBA" id="ARBA00007137"/>
    </source>
</evidence>
<evidence type="ECO:0000313" key="4">
    <source>
        <dbReference type="EMBL" id="GAA6501717.1"/>
    </source>
</evidence>
<dbReference type="GO" id="GO:0008168">
    <property type="term" value="F:methyltransferase activity"/>
    <property type="evidence" value="ECO:0007669"/>
    <property type="project" value="UniProtKB-KW"/>
</dbReference>
<keyword evidence="2 4" id="KW-0489">Methyltransferase</keyword>
<dbReference type="Proteomes" id="UP001600941">
    <property type="component" value="Unassembled WGS sequence"/>
</dbReference>
<evidence type="ECO:0000313" key="5">
    <source>
        <dbReference type="Proteomes" id="UP001600941"/>
    </source>
</evidence>
<protein>
    <submittedName>
        <fullName evidence="4">Glycine betaine--corrinoid protein methyltransferase</fullName>
    </submittedName>
</protein>
<evidence type="ECO:0000256" key="3">
    <source>
        <dbReference type="ARBA" id="ARBA00022679"/>
    </source>
</evidence>
<accession>A0ABQ0BYV1</accession>
<dbReference type="RefSeq" id="WP_227211718.1">
    <property type="nucleotide sequence ID" value="NZ_BAABZQ010000001.1"/>
</dbReference>
<dbReference type="InterPro" id="IPR038601">
    <property type="entry name" value="MttB-like_sf"/>
</dbReference>
<gene>
    <name evidence="4" type="primary">mtgB_1</name>
    <name evidence="4" type="ORF">K340107D12_45330</name>
</gene>
<dbReference type="GO" id="GO:0032259">
    <property type="term" value="P:methylation"/>
    <property type="evidence" value="ECO:0007669"/>
    <property type="project" value="UniProtKB-KW"/>
</dbReference>
<evidence type="ECO:0000256" key="2">
    <source>
        <dbReference type="ARBA" id="ARBA00022603"/>
    </source>
</evidence>
<dbReference type="EMBL" id="BAABZQ010000001">
    <property type="protein sequence ID" value="GAA6501717.1"/>
    <property type="molecule type" value="Genomic_DNA"/>
</dbReference>
<name>A0ABQ0BYV1_9FIRM</name>
<comment type="caution">
    <text evidence="4">The sequence shown here is derived from an EMBL/GenBank/DDBJ whole genome shotgun (WGS) entry which is preliminary data.</text>
</comment>
<keyword evidence="5" id="KW-1185">Reference proteome</keyword>
<sequence>MNDNVKKIHEASMRILNKTGMKFYHPDALEILKNHGIKVDGNVAYFTEDQIMEWVRKAPSTAPLYASDSRFDMQIGGNRRYNGPCGGATFIMDKDGQTRPALFSDFIKLIKLFEGNPSYCLNGGLACQPNDIPTESYITLLALASMLHTQKCIFAAAGDYESMETLIQMACIRFGVTVEELKEKPRLCTIANTNTPLYLDKIMTETVLTMAKYRQPVIIASAAMAGTTAPVTLAGMIAVVNAEVLATIALAQMCEPGAPVIYGSQSTNADMATGAIAIGSPEGALSYKYCAEMAKFYGIPSRAGGSLSDAKSFNVQAGYESMMTCMACKESGINIMTQSAGIIDSYLAVSYEKLITDFEILDFIERYLKDIDVNADTVPLDLIHEVGHAGQYLIEEHTLDYCRSELLAPHVSVRGAIADPVGQFEKNIEKRMEQLLKVYQKPDISTEICRDLKALLLKEGIDEAYIDMAVDS</sequence>
<organism evidence="4 5">
    <name type="scientific">Blautia parvula</name>
    <dbReference type="NCBI Taxonomy" id="2877527"/>
    <lineage>
        <taxon>Bacteria</taxon>
        <taxon>Bacillati</taxon>
        <taxon>Bacillota</taxon>
        <taxon>Clostridia</taxon>
        <taxon>Lachnospirales</taxon>
        <taxon>Lachnospiraceae</taxon>
        <taxon>Blautia</taxon>
    </lineage>
</organism>